<dbReference type="InterPro" id="IPR013083">
    <property type="entry name" value="Znf_RING/FYVE/PHD"/>
</dbReference>
<dbReference type="PROSITE" id="PS01359">
    <property type="entry name" value="ZF_PHD_1"/>
    <property type="match status" value="1"/>
</dbReference>
<feature type="region of interest" description="Disordered" evidence="8">
    <location>
        <begin position="441"/>
        <end position="463"/>
    </location>
</feature>
<dbReference type="Pfam" id="PF09733">
    <property type="entry name" value="VEFS-Box"/>
    <property type="match status" value="1"/>
</dbReference>
<evidence type="ECO:0000313" key="11">
    <source>
        <dbReference type="Proteomes" id="UP000033647"/>
    </source>
</evidence>
<accession>A0A0F4GBE4</accession>
<comment type="similarity">
    <text evidence="1">Belongs to the VEFS (VRN2-EMF2-FIS2-SU(Z)12) family.</text>
</comment>
<dbReference type="InterPro" id="IPR019135">
    <property type="entry name" value="Polycomb_protein_VEFS-Box"/>
</dbReference>
<dbReference type="InterPro" id="IPR019787">
    <property type="entry name" value="Znf_PHD-finger"/>
</dbReference>
<dbReference type="InterPro" id="IPR001965">
    <property type="entry name" value="Znf_PHD"/>
</dbReference>
<dbReference type="EMBL" id="LAFY01004122">
    <property type="protein sequence ID" value="KJX94713.1"/>
    <property type="molecule type" value="Genomic_DNA"/>
</dbReference>
<organism evidence="10 11">
    <name type="scientific">Zymoseptoria brevis</name>
    <dbReference type="NCBI Taxonomy" id="1047168"/>
    <lineage>
        <taxon>Eukaryota</taxon>
        <taxon>Fungi</taxon>
        <taxon>Dikarya</taxon>
        <taxon>Ascomycota</taxon>
        <taxon>Pezizomycotina</taxon>
        <taxon>Dothideomycetes</taxon>
        <taxon>Dothideomycetidae</taxon>
        <taxon>Mycosphaerellales</taxon>
        <taxon>Mycosphaerellaceae</taxon>
        <taxon>Zymoseptoria</taxon>
    </lineage>
</organism>
<keyword evidence="11" id="KW-1185">Reference proteome</keyword>
<dbReference type="Proteomes" id="UP000033647">
    <property type="component" value="Unassembled WGS sequence"/>
</dbReference>
<comment type="caution">
    <text evidence="10">The sequence shown here is derived from an EMBL/GenBank/DDBJ whole genome shotgun (WGS) entry which is preliminary data.</text>
</comment>
<dbReference type="InterPro" id="IPR011011">
    <property type="entry name" value="Znf_FYVE_PHD"/>
</dbReference>
<evidence type="ECO:0000259" key="9">
    <source>
        <dbReference type="PROSITE" id="PS50016"/>
    </source>
</evidence>
<evidence type="ECO:0000256" key="6">
    <source>
        <dbReference type="ARBA" id="ARBA00023163"/>
    </source>
</evidence>
<evidence type="ECO:0000256" key="3">
    <source>
        <dbReference type="ARBA" id="ARBA00022771"/>
    </source>
</evidence>
<evidence type="ECO:0000256" key="5">
    <source>
        <dbReference type="ARBA" id="ARBA00023015"/>
    </source>
</evidence>
<keyword evidence="4" id="KW-0862">Zinc</keyword>
<keyword evidence="3 7" id="KW-0863">Zinc-finger</keyword>
<keyword evidence="5" id="KW-0805">Transcription regulation</keyword>
<evidence type="ECO:0000256" key="8">
    <source>
        <dbReference type="SAM" id="MobiDB-lite"/>
    </source>
</evidence>
<dbReference type="AlphaFoldDB" id="A0A0F4GBE4"/>
<evidence type="ECO:0000256" key="2">
    <source>
        <dbReference type="ARBA" id="ARBA00022723"/>
    </source>
</evidence>
<dbReference type="SMART" id="SM00249">
    <property type="entry name" value="PHD"/>
    <property type="match status" value="1"/>
</dbReference>
<dbReference type="OrthoDB" id="166746at2759"/>
<evidence type="ECO:0000256" key="4">
    <source>
        <dbReference type="ARBA" id="ARBA00022833"/>
    </source>
</evidence>
<dbReference type="STRING" id="1047168.A0A0F4GBE4"/>
<dbReference type="GO" id="GO:0008270">
    <property type="term" value="F:zinc ion binding"/>
    <property type="evidence" value="ECO:0007669"/>
    <property type="project" value="UniProtKB-KW"/>
</dbReference>
<evidence type="ECO:0000256" key="7">
    <source>
        <dbReference type="PROSITE-ProRule" id="PRU00146"/>
    </source>
</evidence>
<keyword evidence="6" id="KW-0804">Transcription</keyword>
<feature type="region of interest" description="Disordered" evidence="8">
    <location>
        <begin position="793"/>
        <end position="812"/>
    </location>
</feature>
<protein>
    <recommendedName>
        <fullName evidence="9">PHD-type domain-containing protein</fullName>
    </recommendedName>
</protein>
<proteinExistence type="inferred from homology"/>
<dbReference type="SUPFAM" id="SSF57903">
    <property type="entry name" value="FYVE/PHD zinc finger"/>
    <property type="match status" value="1"/>
</dbReference>
<feature type="domain" description="PHD-type" evidence="9">
    <location>
        <begin position="816"/>
        <end position="865"/>
    </location>
</feature>
<keyword evidence="2" id="KW-0479">Metal-binding</keyword>
<name>A0A0F4GBE4_9PEZI</name>
<evidence type="ECO:0000256" key="1">
    <source>
        <dbReference type="ARBA" id="ARBA00007416"/>
    </source>
</evidence>
<dbReference type="Gene3D" id="3.30.40.10">
    <property type="entry name" value="Zinc/RING finger domain, C3HC4 (zinc finger)"/>
    <property type="match status" value="1"/>
</dbReference>
<reference evidence="10 11" key="1">
    <citation type="submission" date="2015-03" db="EMBL/GenBank/DDBJ databases">
        <title>RNA-seq based gene annotation and comparative genomics of four Zymoseptoria species reveal species-specific pathogenicity related genes and transposable element activity.</title>
        <authorList>
            <person name="Grandaubert J."/>
            <person name="Bhattacharyya A."/>
            <person name="Stukenbrock E.H."/>
        </authorList>
    </citation>
    <scope>NUCLEOTIDE SEQUENCE [LARGE SCALE GENOMIC DNA]</scope>
    <source>
        <strain evidence="10 11">Zb18110</strain>
    </source>
</reference>
<sequence>MNAEDRHKIFIARLNLHDELDRRSRSQPGFLRRNLRVVLDQHEHQLQLERGHAPTSQSAIDHETRDSKWDLYAEEILRRMMKNRETIRIDHLRLVAFHDGSKGGSDRNATRQDVLSGAYAADRPPWLPASHGWRVWSQVFVKIAHRSDAQSIVYYELRDAQITRHELKGRPPEFEIALEEPFEIRIDKLKAEAVYDNDGGTKRTRAADNDGYSMRFGIRCQTSEDAAELLSQLEHRNVSTYRFASVTDALLTCSWDALPNVPSPGHMMKLKRAHEEWSPNMQYGVETSMFHSKNLPTSRYNRALRLRGEARQLPTPSVSDDLESSRPKMQVHYLTTINFVTRGAVMVGLKCILCQRDIEHSSPERLMLHYLTNHDHLKWAIDYEYSTDSLLLVRVEVSDSVPTQNDVEEIHGDEIEWVAPKSAFNLKAHLQGDQEWVLPAPKSSKSVHNTPRHPKSTKLLGKKDKPLAQPLLQALAIESRKRKITAPEDVVDLTPYQRKRHTVPEVEGISFYRTISKQRVAPGTEISDSEDEADTSWVLQSQRRDQTQLGVSQVAQDFNELFNRHLDEETPLSDSFTRDAVVRFTRKFKARLGTGSWRDEFERKLRQLESKKIVNADTVRYCLELVTSPGEDVPQMNGAHKDLEESNADRRAIDEQLGVTSPPLASRKAKMKPLGSRKILCARPGSANSHKVFHITDLLLDRDNRERDDIRPRDVDYGRLVQIVEQDLGFRRDIDHIVCTVVNTKIYHPIAHQNDLISALSDHKVLTANMSGLILFELRDKASFEKGLEWSRNVSSEKARGPPEPSKDGKKAGAKKKECICGVEVEAMRGAFSCGNPSCSRNFHLACLIMDRRPDATWTCEDCSP</sequence>
<gene>
    <name evidence="10" type="ORF">TI39_contig4163g00009</name>
</gene>
<evidence type="ECO:0000313" key="10">
    <source>
        <dbReference type="EMBL" id="KJX94713.1"/>
    </source>
</evidence>
<dbReference type="PROSITE" id="PS50016">
    <property type="entry name" value="ZF_PHD_2"/>
    <property type="match status" value="1"/>
</dbReference>
<dbReference type="CDD" id="cd21552">
    <property type="entry name" value="VEFS-box_ctSUZ12-like"/>
    <property type="match status" value="1"/>
</dbReference>
<dbReference type="InterPro" id="IPR019786">
    <property type="entry name" value="Zinc_finger_PHD-type_CS"/>
</dbReference>